<dbReference type="Pfam" id="PF01183">
    <property type="entry name" value="Glyco_hydro_25"/>
    <property type="match status" value="1"/>
</dbReference>
<evidence type="ECO:0000256" key="2">
    <source>
        <dbReference type="ARBA" id="ARBA00022801"/>
    </source>
</evidence>
<sequence>MNTPASRPLFAFMLLGSVHCLAQSQEPAPVVSGIDISHHQGTFDFSDIAGTGHRFVFVKASEGMSMHDSHYLKNIANARKAGLAVGSYHYYDTDAAAADQLENFEKIVVVRPGDLPPIVDIEKMSQESLPHMRAELQVFLNALEAKYGARPIIYSGRSFAGDHLREFGRYNLWLAEYGVSKPTLPAGWSEWRFWQYSQDCRVGTFPRALDCNVFNGTLEQFKGLLVRRPRLHIANPASKCP</sequence>
<evidence type="ECO:0008006" key="7">
    <source>
        <dbReference type="Google" id="ProtNLM"/>
    </source>
</evidence>
<comment type="similarity">
    <text evidence="1">Belongs to the glycosyl hydrolase 25 family.</text>
</comment>
<feature type="signal peptide" evidence="4">
    <location>
        <begin position="1"/>
        <end position="22"/>
    </location>
</feature>
<name>A0A6A7N8L3_9BURK</name>
<dbReference type="InterPro" id="IPR018077">
    <property type="entry name" value="Glyco_hydro_fam25_subgr"/>
</dbReference>
<dbReference type="InterPro" id="IPR002053">
    <property type="entry name" value="Glyco_hydro_25"/>
</dbReference>
<dbReference type="EMBL" id="WHUG01000013">
    <property type="protein sequence ID" value="MQA41393.1"/>
    <property type="molecule type" value="Genomic_DNA"/>
</dbReference>
<organism evidence="5 6">
    <name type="scientific">Rugamonas aquatica</name>
    <dbReference type="NCBI Taxonomy" id="2743357"/>
    <lineage>
        <taxon>Bacteria</taxon>
        <taxon>Pseudomonadati</taxon>
        <taxon>Pseudomonadota</taxon>
        <taxon>Betaproteobacteria</taxon>
        <taxon>Burkholderiales</taxon>
        <taxon>Oxalobacteraceae</taxon>
        <taxon>Telluria group</taxon>
        <taxon>Rugamonas</taxon>
    </lineage>
</organism>
<evidence type="ECO:0000313" key="5">
    <source>
        <dbReference type="EMBL" id="MQA41393.1"/>
    </source>
</evidence>
<dbReference type="Proteomes" id="UP000440498">
    <property type="component" value="Unassembled WGS sequence"/>
</dbReference>
<dbReference type="AlphaFoldDB" id="A0A6A7N8L3"/>
<keyword evidence="4" id="KW-0732">Signal</keyword>
<keyword evidence="6" id="KW-1185">Reference proteome</keyword>
<proteinExistence type="inferred from homology"/>
<dbReference type="PROSITE" id="PS51904">
    <property type="entry name" value="GLYCOSYL_HYDROL_F25_2"/>
    <property type="match status" value="1"/>
</dbReference>
<accession>A0A6A7N8L3</accession>
<protein>
    <recommendedName>
        <fullName evidence="7">Lysozyme</fullName>
    </recommendedName>
</protein>
<dbReference type="SMART" id="SM00641">
    <property type="entry name" value="Glyco_25"/>
    <property type="match status" value="1"/>
</dbReference>
<evidence type="ECO:0000256" key="1">
    <source>
        <dbReference type="ARBA" id="ARBA00010646"/>
    </source>
</evidence>
<feature type="chain" id="PRO_5025687030" description="Lysozyme" evidence="4">
    <location>
        <begin position="23"/>
        <end position="241"/>
    </location>
</feature>
<dbReference type="PANTHER" id="PTHR34135:SF2">
    <property type="entry name" value="LYSOZYME"/>
    <property type="match status" value="1"/>
</dbReference>
<dbReference type="InterPro" id="IPR017853">
    <property type="entry name" value="GH"/>
</dbReference>
<reference evidence="5 6" key="1">
    <citation type="submission" date="2019-10" db="EMBL/GenBank/DDBJ databases">
        <title>Two novel species isolated from a subtropical stream in China.</title>
        <authorList>
            <person name="Lu H."/>
        </authorList>
    </citation>
    <scope>NUCLEOTIDE SEQUENCE [LARGE SCALE GENOMIC DNA]</scope>
    <source>
        <strain evidence="5 6">FT29W</strain>
    </source>
</reference>
<evidence type="ECO:0000313" key="6">
    <source>
        <dbReference type="Proteomes" id="UP000440498"/>
    </source>
</evidence>
<evidence type="ECO:0000256" key="3">
    <source>
        <dbReference type="ARBA" id="ARBA00023295"/>
    </source>
</evidence>
<gene>
    <name evidence="5" type="ORF">GEV02_24930</name>
</gene>
<dbReference type="RefSeq" id="WP_152840639.1">
    <property type="nucleotide sequence ID" value="NZ_WHUG01000013.1"/>
</dbReference>
<dbReference type="GO" id="GO:0016052">
    <property type="term" value="P:carbohydrate catabolic process"/>
    <property type="evidence" value="ECO:0007669"/>
    <property type="project" value="TreeGrafter"/>
</dbReference>
<keyword evidence="3" id="KW-0326">Glycosidase</keyword>
<dbReference type="Gene3D" id="3.20.20.80">
    <property type="entry name" value="Glycosidases"/>
    <property type="match status" value="1"/>
</dbReference>
<dbReference type="PANTHER" id="PTHR34135">
    <property type="entry name" value="LYSOZYME"/>
    <property type="match status" value="1"/>
</dbReference>
<dbReference type="GO" id="GO:0003796">
    <property type="term" value="F:lysozyme activity"/>
    <property type="evidence" value="ECO:0007669"/>
    <property type="project" value="InterPro"/>
</dbReference>
<keyword evidence="2" id="KW-0378">Hydrolase</keyword>
<dbReference type="SUPFAM" id="SSF51445">
    <property type="entry name" value="(Trans)glycosidases"/>
    <property type="match status" value="1"/>
</dbReference>
<evidence type="ECO:0000256" key="4">
    <source>
        <dbReference type="SAM" id="SignalP"/>
    </source>
</evidence>
<comment type="caution">
    <text evidence="5">The sequence shown here is derived from an EMBL/GenBank/DDBJ whole genome shotgun (WGS) entry which is preliminary data.</text>
</comment>
<dbReference type="GO" id="GO:0016998">
    <property type="term" value="P:cell wall macromolecule catabolic process"/>
    <property type="evidence" value="ECO:0007669"/>
    <property type="project" value="InterPro"/>
</dbReference>
<dbReference type="GO" id="GO:0009253">
    <property type="term" value="P:peptidoglycan catabolic process"/>
    <property type="evidence" value="ECO:0007669"/>
    <property type="project" value="InterPro"/>
</dbReference>